<reference evidence="2 3" key="1">
    <citation type="submission" date="2019-06" db="EMBL/GenBank/DDBJ databases">
        <title>Sequencing the genomes of 1000 actinobacteria strains.</title>
        <authorList>
            <person name="Klenk H.-P."/>
        </authorList>
    </citation>
    <scope>NUCLEOTIDE SEQUENCE [LARGE SCALE GENOMIC DNA]</scope>
    <source>
        <strain evidence="2 3">DSM 45301</strain>
    </source>
</reference>
<feature type="compositionally biased region" description="Polar residues" evidence="1">
    <location>
        <begin position="24"/>
        <end position="36"/>
    </location>
</feature>
<proteinExistence type="predicted"/>
<feature type="compositionally biased region" description="Basic residues" evidence="1">
    <location>
        <begin position="86"/>
        <end position="97"/>
    </location>
</feature>
<dbReference type="Proteomes" id="UP000315677">
    <property type="component" value="Unassembled WGS sequence"/>
</dbReference>
<evidence type="ECO:0000313" key="2">
    <source>
        <dbReference type="EMBL" id="TQM02268.1"/>
    </source>
</evidence>
<name>A0A543CZE1_9PSEU</name>
<feature type="compositionally biased region" description="Gly residues" evidence="1">
    <location>
        <begin position="247"/>
        <end position="256"/>
    </location>
</feature>
<dbReference type="AlphaFoldDB" id="A0A543CZE1"/>
<feature type="compositionally biased region" description="Low complexity" evidence="1">
    <location>
        <begin position="257"/>
        <end position="268"/>
    </location>
</feature>
<protein>
    <submittedName>
        <fullName evidence="2">Uncharacterized protein</fullName>
    </submittedName>
</protein>
<dbReference type="EMBL" id="VFPA01000007">
    <property type="protein sequence ID" value="TQM02268.1"/>
    <property type="molecule type" value="Genomic_DNA"/>
</dbReference>
<feature type="compositionally biased region" description="Low complexity" evidence="1">
    <location>
        <begin position="290"/>
        <end position="300"/>
    </location>
</feature>
<organism evidence="2 3">
    <name type="scientific">Pseudonocardia kunmingensis</name>
    <dbReference type="NCBI Taxonomy" id="630975"/>
    <lineage>
        <taxon>Bacteria</taxon>
        <taxon>Bacillati</taxon>
        <taxon>Actinomycetota</taxon>
        <taxon>Actinomycetes</taxon>
        <taxon>Pseudonocardiales</taxon>
        <taxon>Pseudonocardiaceae</taxon>
        <taxon>Pseudonocardia</taxon>
    </lineage>
</organism>
<keyword evidence="3" id="KW-1185">Reference proteome</keyword>
<feature type="region of interest" description="Disordered" evidence="1">
    <location>
        <begin position="1"/>
        <end position="116"/>
    </location>
</feature>
<evidence type="ECO:0000256" key="1">
    <source>
        <dbReference type="SAM" id="MobiDB-lite"/>
    </source>
</evidence>
<evidence type="ECO:0000313" key="3">
    <source>
        <dbReference type="Proteomes" id="UP000315677"/>
    </source>
</evidence>
<comment type="caution">
    <text evidence="2">The sequence shown here is derived from an EMBL/GenBank/DDBJ whole genome shotgun (WGS) entry which is preliminary data.</text>
</comment>
<accession>A0A543CZE1</accession>
<feature type="compositionally biased region" description="Low complexity" evidence="1">
    <location>
        <begin position="12"/>
        <end position="23"/>
    </location>
</feature>
<feature type="region of interest" description="Disordered" evidence="1">
    <location>
        <begin position="178"/>
        <end position="309"/>
    </location>
</feature>
<gene>
    <name evidence="2" type="ORF">FB558_8134</name>
</gene>
<sequence length="309" mass="32373">MSGTRLGRSRRGPAGARSGTAAGVTTSLGSSANRATLDTGDGCGAGRTASDGWTWGGATGPEPGTARPRNALPVGDPRGGAGRVPTHPRRTRIRRRHPVDGVCGPANRFAERPRHDPVDLRGHRISERAASRPVIGPTRTRLSRPSRRRTSRIDQPALIAVSSTGWWRIPLSRAAGIDHRPGVRRGNTAPPRPTSSAVWRSRTSRPPGSPVAVPTFPPPSPARSGCTAPHGTSRTTTTARRSCVGGSTRGAAGGIGATRTQASAAARGSRSRWRLRTVAVPGTIRRDGVRSGAARAACRPRSSRNRDCA</sequence>
<feature type="compositionally biased region" description="Low complexity" evidence="1">
    <location>
        <begin position="232"/>
        <end position="246"/>
    </location>
</feature>